<dbReference type="AlphaFoldDB" id="W4LU73"/>
<evidence type="ECO:0000256" key="6">
    <source>
        <dbReference type="ARBA" id="ARBA00022737"/>
    </source>
</evidence>
<keyword evidence="5 10" id="KW-0732">Signal</keyword>
<dbReference type="InterPro" id="IPR036909">
    <property type="entry name" value="Cyt_c-like_dom_sf"/>
</dbReference>
<keyword evidence="13" id="KW-1185">Reference proteome</keyword>
<evidence type="ECO:0000313" key="13">
    <source>
        <dbReference type="Proteomes" id="UP000019141"/>
    </source>
</evidence>
<dbReference type="Gene3D" id="1.10.760.10">
    <property type="entry name" value="Cytochrome c-like domain"/>
    <property type="match status" value="1"/>
</dbReference>
<dbReference type="Proteomes" id="UP000019141">
    <property type="component" value="Unassembled WGS sequence"/>
</dbReference>
<keyword evidence="3 9" id="KW-0349">Heme</keyword>
<evidence type="ECO:0000256" key="7">
    <source>
        <dbReference type="ARBA" id="ARBA00023004"/>
    </source>
</evidence>
<dbReference type="EMBL" id="AZHW01000252">
    <property type="protein sequence ID" value="ETX01266.1"/>
    <property type="molecule type" value="Genomic_DNA"/>
</dbReference>
<keyword evidence="7 9" id="KW-0408">Iron</keyword>
<evidence type="ECO:0000313" key="12">
    <source>
        <dbReference type="EMBL" id="ETX01266.1"/>
    </source>
</evidence>
<evidence type="ECO:0000256" key="4">
    <source>
        <dbReference type="ARBA" id="ARBA00022723"/>
    </source>
</evidence>
<evidence type="ECO:0000256" key="5">
    <source>
        <dbReference type="ARBA" id="ARBA00022729"/>
    </source>
</evidence>
<dbReference type="InterPro" id="IPR014353">
    <property type="entry name" value="Membr-bd_ADH_cyt_c"/>
</dbReference>
<keyword evidence="6" id="KW-0677">Repeat</keyword>
<proteinExistence type="predicted"/>
<dbReference type="PIRSF" id="PIRSF000018">
    <property type="entry name" value="Mb_ADH_cyt_c"/>
    <property type="match status" value="1"/>
</dbReference>
<dbReference type="GO" id="GO:0005506">
    <property type="term" value="F:iron ion binding"/>
    <property type="evidence" value="ECO:0007669"/>
    <property type="project" value="InterPro"/>
</dbReference>
<sequence length="292" mass="31800">MSTVLFICTGLLAAPAWSQQADAAAQRGKAVFHATGGCGCHTDVKNKGPFMAGGRPIATPFGNVYATNITPDPETGIGSWSEQDFINAMTQGVGPDGKHYFPVFPYTSFTRMTRQDLLDLRAYLLSIPPVRQANQPHTLSFPFGWRAGLLGWKWLYLQPGPFEPDAAQSAEWNRGAYLVNAKAHCGECHTPRNFMGGLVASMRYAGAVEGPEGQLAPNITPDEATGIGDWTVVDMVWYLQTGLKPDGDDTQGLMSEVIEHGYQHMPEADLRAMAVYLRSLAPIVNKVEPKDQ</sequence>
<dbReference type="HOGENOM" id="CLU_028594_2_1_7"/>
<accession>W4LU73</accession>
<feature type="signal peptide" evidence="10">
    <location>
        <begin position="1"/>
        <end position="23"/>
    </location>
</feature>
<evidence type="ECO:0000256" key="10">
    <source>
        <dbReference type="SAM" id="SignalP"/>
    </source>
</evidence>
<dbReference type="GO" id="GO:0005886">
    <property type="term" value="C:plasma membrane"/>
    <property type="evidence" value="ECO:0007669"/>
    <property type="project" value="UniProtKB-SubCell"/>
</dbReference>
<dbReference type="SUPFAM" id="SSF46626">
    <property type="entry name" value="Cytochrome c"/>
    <property type="match status" value="2"/>
</dbReference>
<feature type="domain" description="Cytochrome c" evidence="11">
    <location>
        <begin position="170"/>
        <end position="281"/>
    </location>
</feature>
<feature type="chain" id="PRO_5004846038" description="Cytochrome c domain-containing protein" evidence="10">
    <location>
        <begin position="24"/>
        <end position="292"/>
    </location>
</feature>
<dbReference type="GO" id="GO:0020037">
    <property type="term" value="F:heme binding"/>
    <property type="evidence" value="ECO:0007669"/>
    <property type="project" value="InterPro"/>
</dbReference>
<dbReference type="PROSITE" id="PS51007">
    <property type="entry name" value="CYTC"/>
    <property type="match status" value="2"/>
</dbReference>
<protein>
    <recommendedName>
        <fullName evidence="11">Cytochrome c domain-containing protein</fullName>
    </recommendedName>
</protein>
<organism evidence="12 13">
    <name type="scientific">Entotheonella factor</name>
    <dbReference type="NCBI Taxonomy" id="1429438"/>
    <lineage>
        <taxon>Bacteria</taxon>
        <taxon>Pseudomonadati</taxon>
        <taxon>Nitrospinota/Tectimicrobiota group</taxon>
        <taxon>Candidatus Tectimicrobiota</taxon>
        <taxon>Candidatus Entotheonellia</taxon>
        <taxon>Candidatus Entotheonellales</taxon>
        <taxon>Candidatus Entotheonellaceae</taxon>
        <taxon>Candidatus Entotheonella</taxon>
    </lineage>
</organism>
<dbReference type="GO" id="GO:0016614">
    <property type="term" value="F:oxidoreductase activity, acting on CH-OH group of donors"/>
    <property type="evidence" value="ECO:0007669"/>
    <property type="project" value="InterPro"/>
</dbReference>
<keyword evidence="8" id="KW-0472">Membrane</keyword>
<dbReference type="InterPro" id="IPR051459">
    <property type="entry name" value="Cytochrome_c-type_DH"/>
</dbReference>
<comment type="caution">
    <text evidence="12">The sequence shown here is derived from an EMBL/GenBank/DDBJ whole genome shotgun (WGS) entry which is preliminary data.</text>
</comment>
<evidence type="ECO:0000256" key="8">
    <source>
        <dbReference type="ARBA" id="ARBA00023136"/>
    </source>
</evidence>
<evidence type="ECO:0000259" key="11">
    <source>
        <dbReference type="PROSITE" id="PS51007"/>
    </source>
</evidence>
<evidence type="ECO:0000256" key="2">
    <source>
        <dbReference type="ARBA" id="ARBA00022475"/>
    </source>
</evidence>
<evidence type="ECO:0000256" key="1">
    <source>
        <dbReference type="ARBA" id="ARBA00004236"/>
    </source>
</evidence>
<evidence type="ECO:0000256" key="3">
    <source>
        <dbReference type="ARBA" id="ARBA00022617"/>
    </source>
</evidence>
<dbReference type="PANTHER" id="PTHR35008">
    <property type="entry name" value="BLL4482 PROTEIN-RELATED"/>
    <property type="match status" value="1"/>
</dbReference>
<dbReference type="InterPro" id="IPR009056">
    <property type="entry name" value="Cyt_c-like_dom"/>
</dbReference>
<name>W4LU73_ENTF1</name>
<evidence type="ECO:0000256" key="9">
    <source>
        <dbReference type="PROSITE-ProRule" id="PRU00433"/>
    </source>
</evidence>
<dbReference type="PANTHER" id="PTHR35008:SF8">
    <property type="entry name" value="ALCOHOL DEHYDROGENASE CYTOCHROME C SUBUNIT"/>
    <property type="match status" value="1"/>
</dbReference>
<keyword evidence="2" id="KW-1003">Cell membrane</keyword>
<feature type="domain" description="Cytochrome c" evidence="11">
    <location>
        <begin position="23"/>
        <end position="128"/>
    </location>
</feature>
<dbReference type="PATRIC" id="fig|1429438.4.peg.1710"/>
<keyword evidence="4 9" id="KW-0479">Metal-binding</keyword>
<dbReference type="GO" id="GO:0009055">
    <property type="term" value="F:electron transfer activity"/>
    <property type="evidence" value="ECO:0007669"/>
    <property type="project" value="InterPro"/>
</dbReference>
<comment type="subcellular location">
    <subcellularLocation>
        <location evidence="1">Cell membrane</location>
    </subcellularLocation>
</comment>
<dbReference type="Pfam" id="PF00034">
    <property type="entry name" value="Cytochrom_C"/>
    <property type="match status" value="1"/>
</dbReference>
<gene>
    <name evidence="12" type="ORF">ETSY1_08020</name>
</gene>
<reference evidence="12 13" key="1">
    <citation type="journal article" date="2014" name="Nature">
        <title>An environmental bacterial taxon with a large and distinct metabolic repertoire.</title>
        <authorList>
            <person name="Wilson M.C."/>
            <person name="Mori T."/>
            <person name="Ruckert C."/>
            <person name="Uria A.R."/>
            <person name="Helf M.J."/>
            <person name="Takada K."/>
            <person name="Gernert C."/>
            <person name="Steffens U.A."/>
            <person name="Heycke N."/>
            <person name="Schmitt S."/>
            <person name="Rinke C."/>
            <person name="Helfrich E.J."/>
            <person name="Brachmann A.O."/>
            <person name="Gurgui C."/>
            <person name="Wakimoto T."/>
            <person name="Kracht M."/>
            <person name="Crusemann M."/>
            <person name="Hentschel U."/>
            <person name="Abe I."/>
            <person name="Matsunaga S."/>
            <person name="Kalinowski J."/>
            <person name="Takeyama H."/>
            <person name="Piel J."/>
        </authorList>
    </citation>
    <scope>NUCLEOTIDE SEQUENCE [LARGE SCALE GENOMIC DNA]</scope>
    <source>
        <strain evidence="13">TSY1</strain>
    </source>
</reference>